<dbReference type="Proteomes" id="UP000035681">
    <property type="component" value="Unplaced"/>
</dbReference>
<organism evidence="2">
    <name type="scientific">Strongyloides stercoralis</name>
    <name type="common">Threadworm</name>
    <dbReference type="NCBI Taxonomy" id="6248"/>
    <lineage>
        <taxon>Eukaryota</taxon>
        <taxon>Metazoa</taxon>
        <taxon>Ecdysozoa</taxon>
        <taxon>Nematoda</taxon>
        <taxon>Chromadorea</taxon>
        <taxon>Rhabditida</taxon>
        <taxon>Tylenchina</taxon>
        <taxon>Panagrolaimomorpha</taxon>
        <taxon>Strongyloidoidea</taxon>
        <taxon>Strongyloididae</taxon>
        <taxon>Strongyloides</taxon>
    </lineage>
</organism>
<evidence type="ECO:0000313" key="1">
    <source>
        <dbReference type="Proteomes" id="UP000035681"/>
    </source>
</evidence>
<proteinExistence type="predicted"/>
<keyword evidence="1" id="KW-1185">Reference proteome</keyword>
<dbReference type="WBParaSite" id="TCONS_00014954.p1">
    <property type="protein sequence ID" value="TCONS_00014954.p1"/>
    <property type="gene ID" value="XLOC_010166"/>
</dbReference>
<dbReference type="AlphaFoldDB" id="A0A0K0E5N1"/>
<protein>
    <submittedName>
        <fullName evidence="2 3">Uncharacterized protein</fullName>
    </submittedName>
</protein>
<dbReference type="WBParaSite" id="SSTP_0000481900.1">
    <property type="protein sequence ID" value="SSTP_0000481900.1"/>
    <property type="gene ID" value="SSTP_0000481900"/>
</dbReference>
<evidence type="ECO:0000313" key="2">
    <source>
        <dbReference type="WBParaSite" id="SSTP_0000481900.1"/>
    </source>
</evidence>
<reference evidence="2" key="1">
    <citation type="submission" date="2015-08" db="UniProtKB">
        <authorList>
            <consortium name="WormBaseParasite"/>
        </authorList>
    </citation>
    <scope>IDENTIFICATION</scope>
</reference>
<sequence>MFDNKTLFQCYDSNQNNVSSNCLEDRDIDNFAKIKIGEQFQEVPHHLDKENAWQKEKSNEIDSEKILAMSTEEFLKWHFYEIKEILDIIQEYKNPATTFEFPQPPFENLEINAADHEITNEELEKILKAIFIRSISLFSFQFFNEISNSSVKKAMFSVCSVQKKYLGAITDEIDKRGLRLLYNKTNERLSDFLFYPRHYFENILEYEISQDLGEYTRCL</sequence>
<accession>A0A0K0E5N1</accession>
<name>A0A0K0E5N1_STRER</name>
<evidence type="ECO:0000313" key="3">
    <source>
        <dbReference type="WBParaSite" id="TCONS_00014954.p1"/>
    </source>
</evidence>